<organism evidence="1 2">
    <name type="scientific">Salimicrobium halophilum</name>
    <dbReference type="NCBI Taxonomy" id="86666"/>
    <lineage>
        <taxon>Bacteria</taxon>
        <taxon>Bacillati</taxon>
        <taxon>Bacillota</taxon>
        <taxon>Bacilli</taxon>
        <taxon>Bacillales</taxon>
        <taxon>Bacillaceae</taxon>
        <taxon>Salimicrobium</taxon>
    </lineage>
</organism>
<dbReference type="EMBL" id="FNEV01000006">
    <property type="protein sequence ID" value="SDJ51752.1"/>
    <property type="molecule type" value="Genomic_DNA"/>
</dbReference>
<protein>
    <submittedName>
        <fullName evidence="1">Uncharacterized protein</fullName>
    </submittedName>
</protein>
<keyword evidence="2" id="KW-1185">Reference proteome</keyword>
<evidence type="ECO:0000313" key="1">
    <source>
        <dbReference type="EMBL" id="SDJ51752.1"/>
    </source>
</evidence>
<dbReference type="RefSeq" id="WP_093193910.1">
    <property type="nucleotide sequence ID" value="NZ_FNEV01000006.1"/>
</dbReference>
<dbReference type="STRING" id="86666.SAMN04490247_2192"/>
<dbReference type="OrthoDB" id="7833995at2"/>
<gene>
    <name evidence="1" type="ORF">SAMN04490247_2192</name>
</gene>
<evidence type="ECO:0000313" key="2">
    <source>
        <dbReference type="Proteomes" id="UP000199225"/>
    </source>
</evidence>
<dbReference type="Proteomes" id="UP000199225">
    <property type="component" value="Unassembled WGS sequence"/>
</dbReference>
<dbReference type="AlphaFoldDB" id="A0A1G8UDE2"/>
<accession>A0A1G8UDE2</accession>
<sequence>MSKSELKKSVDKLINTTMKTKIDYRRNVEDSVYEAFIFSLILKAFSRIGGKVYLRSINNTNGKSPTTFLFRGSPGNIHSRTYDFGHAEVHYNEKSYEVHLGVFHDGTSNVRHEVDVSIIEHSHCKNCRVNLINPKAQYTKSIFECKYYSTHLGTALIRTFVGLKDDMGSLHISRFLANKEAENISKYCSGKDNRPRFNGGLLPKSQEEELFVHALMDDLKKWLG</sequence>
<name>A0A1G8UDE2_9BACI</name>
<proteinExistence type="predicted"/>
<reference evidence="2" key="1">
    <citation type="submission" date="2016-10" db="EMBL/GenBank/DDBJ databases">
        <authorList>
            <person name="Varghese N."/>
            <person name="Submissions S."/>
        </authorList>
    </citation>
    <scope>NUCLEOTIDE SEQUENCE [LARGE SCALE GENOMIC DNA]</scope>
    <source>
        <strain evidence="2">DSM 4771</strain>
    </source>
</reference>